<reference evidence="1 2" key="1">
    <citation type="submission" date="2023-04" db="EMBL/GenBank/DDBJ databases">
        <title>Tenacibaculum tangerinum sp. nov., isolated from sea tidal flat of South Korea.</title>
        <authorList>
            <person name="Lee S.H."/>
            <person name="Kim J.-J."/>
        </authorList>
    </citation>
    <scope>NUCLEOTIDE SEQUENCE [LARGE SCALE GENOMIC DNA]</scope>
    <source>
        <strain evidence="1 2">GRR-S3-23</strain>
    </source>
</reference>
<protein>
    <submittedName>
        <fullName evidence="1">DUF6252 family protein</fullName>
    </submittedName>
</protein>
<sequence length="175" mass="19508">MKHLFLLVTITFALSCCSKDDNDPKEPLPPATQTGAGTFACKVNGQNFIDTSGGYFNCYYQLIDGAYYFGIGGDDDFNPQNIYILTQKREISQNETLSFSEILDGNAYAGCGFSFSPTESYQSYTNSQYTGELTITKLDFTNKIVSGTFWFDIKHPTTGATVEIREGRFDTLFTQ</sequence>
<accession>A0ABY8L273</accession>
<dbReference type="EMBL" id="CP122539">
    <property type="protein sequence ID" value="WGH75364.1"/>
    <property type="molecule type" value="Genomic_DNA"/>
</dbReference>
<dbReference type="RefSeq" id="WP_279651249.1">
    <property type="nucleotide sequence ID" value="NZ_CP122539.1"/>
</dbReference>
<dbReference type="PROSITE" id="PS51257">
    <property type="entry name" value="PROKAR_LIPOPROTEIN"/>
    <property type="match status" value="1"/>
</dbReference>
<proteinExistence type="predicted"/>
<evidence type="ECO:0000313" key="2">
    <source>
        <dbReference type="Proteomes" id="UP001232001"/>
    </source>
</evidence>
<keyword evidence="2" id="KW-1185">Reference proteome</keyword>
<dbReference type="Proteomes" id="UP001232001">
    <property type="component" value="Chromosome"/>
</dbReference>
<evidence type="ECO:0000313" key="1">
    <source>
        <dbReference type="EMBL" id="WGH75364.1"/>
    </source>
</evidence>
<name>A0ABY8L273_9FLAO</name>
<gene>
    <name evidence="1" type="ORF">P8625_15020</name>
</gene>
<organism evidence="1 2">
    <name type="scientific">Tenacibaculum tangerinum</name>
    <dbReference type="NCBI Taxonomy" id="3038772"/>
    <lineage>
        <taxon>Bacteria</taxon>
        <taxon>Pseudomonadati</taxon>
        <taxon>Bacteroidota</taxon>
        <taxon>Flavobacteriia</taxon>
        <taxon>Flavobacteriales</taxon>
        <taxon>Flavobacteriaceae</taxon>
        <taxon>Tenacibaculum</taxon>
    </lineage>
</organism>